<dbReference type="AlphaFoldDB" id="A0AAN4VYA2"/>
<dbReference type="EMBL" id="BQKE01000001">
    <property type="protein sequence ID" value="GJM61943.1"/>
    <property type="molecule type" value="Genomic_DNA"/>
</dbReference>
<reference evidence="3 4" key="1">
    <citation type="submission" date="2021-12" db="EMBL/GenBank/DDBJ databases">
        <title>Genome sequencing of bacteria with rrn-lacking chromosome and rrn-plasmid.</title>
        <authorList>
            <person name="Anda M."/>
            <person name="Iwasaki W."/>
        </authorList>
    </citation>
    <scope>NUCLEOTIDE SEQUENCE [LARGE SCALE GENOMIC DNA]</scope>
    <source>
        <strain evidence="3 4">NBRC 15940</strain>
    </source>
</reference>
<sequence length="501" mass="57052">MGLLSFFSKYVAAYTVKKQNQWASRPIESQHTVFMDLLEGAKNTVFGKDHGFEEIVTYEDFKARVPIRDYEDLRPYIDRVVAGEKDILWKGKPVYFAKTSGTTSGAKYIPLTKESIPNHINGARNMLLNYMHETGNYDFVSRKLIFLSGSPTLEKKNGIFTGRLSGIVNHHVPEYLRRNQLPSYETNCIEDWETKLDKIVEETTPEDMSLISGIPPWVQMYFDRLQEKHGGKKIKDIFPNFSVFVWGGVNFEPYRTKLYQSIGKKVDTLETYPASEGFFAYQDSQTAEGLLLNVKSGIFFEFIPTEEYFNENPTRLSIGEVKLGVNYALIVNNNAGLWGYSIGDTVKFVSKKPYRVIVTGRIKHFISAFGEHVIGEEVEKAMKAAIDQYPETELREFTVAPNVSQDEGQSSHQWFIDFAQKPADMPAFAKVLDEKLQQLNVYYQDLIVGNILRPLEIVSLKEGAFQEYMKSEGKLGGQNKVPRLSNDRKIADALMAYALEG</sequence>
<evidence type="ECO:0000259" key="1">
    <source>
        <dbReference type="Pfam" id="PF23571"/>
    </source>
</evidence>
<protein>
    <recommendedName>
        <fullName evidence="5">GH3 auxin-responsive promoter</fullName>
    </recommendedName>
</protein>
<feature type="domain" description="GH3 C-terminal" evidence="2">
    <location>
        <begin position="376"/>
        <end position="489"/>
    </location>
</feature>
<organism evidence="3 4">
    <name type="scientific">Persicobacter diffluens</name>
    <dbReference type="NCBI Taxonomy" id="981"/>
    <lineage>
        <taxon>Bacteria</taxon>
        <taxon>Pseudomonadati</taxon>
        <taxon>Bacteroidota</taxon>
        <taxon>Cytophagia</taxon>
        <taxon>Cytophagales</taxon>
        <taxon>Persicobacteraceae</taxon>
        <taxon>Persicobacter</taxon>
    </lineage>
</organism>
<dbReference type="InterPro" id="IPR004993">
    <property type="entry name" value="GH3"/>
</dbReference>
<evidence type="ECO:0000313" key="4">
    <source>
        <dbReference type="Proteomes" id="UP001310022"/>
    </source>
</evidence>
<proteinExistence type="predicted"/>
<dbReference type="Proteomes" id="UP001310022">
    <property type="component" value="Unassembled WGS sequence"/>
</dbReference>
<dbReference type="GO" id="GO:0016881">
    <property type="term" value="F:acid-amino acid ligase activity"/>
    <property type="evidence" value="ECO:0007669"/>
    <property type="project" value="TreeGrafter"/>
</dbReference>
<dbReference type="InterPro" id="IPR055377">
    <property type="entry name" value="GH3_M"/>
</dbReference>
<accession>A0AAN4VYA2</accession>
<dbReference type="Pfam" id="PF23572">
    <property type="entry name" value="GH3_C"/>
    <property type="match status" value="1"/>
</dbReference>
<dbReference type="Pfam" id="PF23571">
    <property type="entry name" value="GH3_M"/>
    <property type="match status" value="1"/>
</dbReference>
<dbReference type="InterPro" id="IPR055378">
    <property type="entry name" value="GH3_C"/>
</dbReference>
<dbReference type="Pfam" id="PF03321">
    <property type="entry name" value="GH3"/>
    <property type="match status" value="2"/>
</dbReference>
<dbReference type="PANTHER" id="PTHR31901:SF9">
    <property type="entry name" value="GH3 DOMAIN-CONTAINING PROTEIN"/>
    <property type="match status" value="1"/>
</dbReference>
<dbReference type="PANTHER" id="PTHR31901">
    <property type="entry name" value="GH3 DOMAIN-CONTAINING PROTEIN"/>
    <property type="match status" value="1"/>
</dbReference>
<gene>
    <name evidence="3" type="ORF">PEDI_24950</name>
</gene>
<evidence type="ECO:0008006" key="5">
    <source>
        <dbReference type="Google" id="ProtNLM"/>
    </source>
</evidence>
<comment type="caution">
    <text evidence="3">The sequence shown here is derived from an EMBL/GenBank/DDBJ whole genome shotgun (WGS) entry which is preliminary data.</text>
</comment>
<evidence type="ECO:0000259" key="2">
    <source>
        <dbReference type="Pfam" id="PF23572"/>
    </source>
</evidence>
<evidence type="ECO:0000313" key="3">
    <source>
        <dbReference type="EMBL" id="GJM61943.1"/>
    </source>
</evidence>
<keyword evidence="4" id="KW-1185">Reference proteome</keyword>
<dbReference type="RefSeq" id="WP_338237366.1">
    <property type="nucleotide sequence ID" value="NZ_BQKE01000001.1"/>
</dbReference>
<dbReference type="GO" id="GO:0005737">
    <property type="term" value="C:cytoplasm"/>
    <property type="evidence" value="ECO:0007669"/>
    <property type="project" value="TreeGrafter"/>
</dbReference>
<name>A0AAN4VYA2_9BACT</name>
<feature type="domain" description="GH3 middle" evidence="1">
    <location>
        <begin position="294"/>
        <end position="351"/>
    </location>
</feature>